<evidence type="ECO:0000313" key="2">
    <source>
        <dbReference type="EMBL" id="MDJ1181536.1"/>
    </source>
</evidence>
<accession>A0ABT7BSS1</accession>
<dbReference type="Pfam" id="PF04069">
    <property type="entry name" value="OpuAC"/>
    <property type="match status" value="1"/>
</dbReference>
<evidence type="ECO:0000259" key="1">
    <source>
        <dbReference type="Pfam" id="PF04069"/>
    </source>
</evidence>
<protein>
    <submittedName>
        <fullName evidence="2">Glycine betaine/L-proline ABC transporter substrate-binding protein ProX</fullName>
    </submittedName>
</protein>
<dbReference type="Gene3D" id="3.40.190.100">
    <property type="entry name" value="Glycine betaine-binding periplasmic protein, domain 2"/>
    <property type="match status" value="1"/>
</dbReference>
<proteinExistence type="predicted"/>
<comment type="caution">
    <text evidence="2">The sequence shown here is derived from an EMBL/GenBank/DDBJ whole genome shotgun (WGS) entry which is preliminary data.</text>
</comment>
<gene>
    <name evidence="2" type="primary">proX</name>
    <name evidence="2" type="ORF">PJF56_21960</name>
</gene>
<organism evidence="2 3">
    <name type="scientific">Roseofilum halophilum BLCC-M91</name>
    <dbReference type="NCBI Taxonomy" id="3022259"/>
    <lineage>
        <taxon>Bacteria</taxon>
        <taxon>Bacillati</taxon>
        <taxon>Cyanobacteriota</taxon>
        <taxon>Cyanophyceae</taxon>
        <taxon>Desertifilales</taxon>
        <taxon>Desertifilaceae</taxon>
        <taxon>Roseofilum</taxon>
        <taxon>Roseofilum halophilum</taxon>
    </lineage>
</organism>
<keyword evidence="3" id="KW-1185">Reference proteome</keyword>
<dbReference type="InterPro" id="IPR007210">
    <property type="entry name" value="ABC_Gly_betaine_transp_sub-bd"/>
</dbReference>
<dbReference type="NCBIfam" id="NF008334">
    <property type="entry name" value="PRK11119.1"/>
    <property type="match status" value="1"/>
</dbReference>
<dbReference type="Proteomes" id="UP001231370">
    <property type="component" value="Unassembled WGS sequence"/>
</dbReference>
<dbReference type="SUPFAM" id="SSF53850">
    <property type="entry name" value="Periplasmic binding protein-like II"/>
    <property type="match status" value="1"/>
</dbReference>
<reference evidence="2 3" key="1">
    <citation type="submission" date="2023-01" db="EMBL/GenBank/DDBJ databases">
        <title>Novel diversity within Roseofilum (Cyanobacteria; Desertifilaceae) from marine benthic mats with descriptions of four novel species.</title>
        <authorList>
            <person name="Wang Y."/>
            <person name="Berthold D.E."/>
            <person name="Hu J."/>
            <person name="Lefler F.W."/>
            <person name="Laughinghouse H.D. IV."/>
        </authorList>
    </citation>
    <scope>NUCLEOTIDE SEQUENCE [LARGE SCALE GENOMIC DNA]</scope>
    <source>
        <strain evidence="2 3">BLCC-M91</strain>
    </source>
</reference>
<dbReference type="CDD" id="cd13638">
    <property type="entry name" value="PBP2_EcProx_like"/>
    <property type="match status" value="1"/>
</dbReference>
<dbReference type="Gene3D" id="3.40.190.10">
    <property type="entry name" value="Periplasmic binding protein-like II"/>
    <property type="match status" value="1"/>
</dbReference>
<feature type="domain" description="ABC-type glycine betaine transport system substrate-binding" evidence="1">
    <location>
        <begin position="44"/>
        <end position="328"/>
    </location>
</feature>
<dbReference type="PROSITE" id="PS51257">
    <property type="entry name" value="PROKAR_LIPOPROTEIN"/>
    <property type="match status" value="1"/>
</dbReference>
<sequence>MKTPSSFQFIFLPTLISLMMGLISCQPTQQSSHSSSNLPPEEVTIRSAHTTWIEESFQTTIVNIGLEKLGYQIDSVQELEYPGIYLSLANGDLDYTVIYYSPSHQTLFDQAGGDEVLQKLGSFVPIGNRGYQIDKKTAEEYGITNLEQFQDPTIANLFDMDRDGKADLAGCNPGWTCESVINHHIEVYELEGTVEQNQGNYTALLSDVITRYKEGDPIMFYAYNPHWISAVLRPDEEVIWLEVPFTSIPDNPDITEEDTIFNGKNMGFSGGGQEIVVTKEFADANPVAKRWLESVQISLEDMNEVSLRIKEGENSQEDVRRLAEEWVSKNQEQFDRWIEEAKAAEN</sequence>
<dbReference type="RefSeq" id="WP_283764832.1">
    <property type="nucleotide sequence ID" value="NZ_JAQPOK010000168.1"/>
</dbReference>
<dbReference type="EMBL" id="JAQPOK010000168">
    <property type="protein sequence ID" value="MDJ1181536.1"/>
    <property type="molecule type" value="Genomic_DNA"/>
</dbReference>
<evidence type="ECO:0000313" key="3">
    <source>
        <dbReference type="Proteomes" id="UP001231370"/>
    </source>
</evidence>
<name>A0ABT7BSS1_9CYAN</name>